<dbReference type="Pfam" id="PF00712">
    <property type="entry name" value="DNA_pol3_beta"/>
    <property type="match status" value="1"/>
</dbReference>
<evidence type="ECO:0000259" key="13">
    <source>
        <dbReference type="Pfam" id="PF02768"/>
    </source>
</evidence>
<keyword evidence="6 10" id="KW-0548">Nucleotidyltransferase</keyword>
<proteinExistence type="inferred from homology"/>
<dbReference type="EMBL" id="MFSU01000022">
    <property type="protein sequence ID" value="OGI48685.1"/>
    <property type="molecule type" value="Genomic_DNA"/>
</dbReference>
<comment type="subunit">
    <text evidence="10">Forms a ring-shaped head-to-tail homodimer around DNA.</text>
</comment>
<comment type="function">
    <text evidence="10">Confers DNA tethering and processivity to DNA polymerases and other proteins. Acts as a clamp, forming a ring around DNA (a reaction catalyzed by the clamp-loading complex) which diffuses in an ATP-independent manner freely and bidirectionally along dsDNA. Initially characterized for its ability to contact the catalytic subunit of DNA polymerase III (Pol III), a complex, multichain enzyme responsible for most of the replicative synthesis in bacteria; Pol III exhibits 3'-5' exonuclease proofreading activity. The beta chain is required for initiation of replication as well as for processivity of DNA replication.</text>
</comment>
<comment type="subcellular location">
    <subcellularLocation>
        <location evidence="1 10">Cytoplasm</location>
    </subcellularLocation>
</comment>
<dbReference type="SUPFAM" id="SSF55979">
    <property type="entry name" value="DNA clamp"/>
    <property type="match status" value="3"/>
</dbReference>
<feature type="domain" description="DNA polymerase III beta sliding clamp C-terminal" evidence="13">
    <location>
        <begin position="246"/>
        <end position="365"/>
    </location>
</feature>
<evidence type="ECO:0000256" key="4">
    <source>
        <dbReference type="ARBA" id="ARBA00022490"/>
    </source>
</evidence>
<keyword evidence="7 10" id="KW-0235">DNA replication</keyword>
<protein>
    <recommendedName>
        <fullName evidence="3 10">Beta sliding clamp</fullName>
    </recommendedName>
</protein>
<evidence type="ECO:0000256" key="1">
    <source>
        <dbReference type="ARBA" id="ARBA00004496"/>
    </source>
</evidence>
<organism evidence="14 15">
    <name type="scientific">Candidatus Muproteobacteria bacterium RBG_16_65_34</name>
    <dbReference type="NCBI Taxonomy" id="1817760"/>
    <lineage>
        <taxon>Bacteria</taxon>
        <taxon>Pseudomonadati</taxon>
        <taxon>Pseudomonadota</taxon>
        <taxon>Candidatus Muproteobacteria</taxon>
    </lineage>
</organism>
<feature type="domain" description="DNA polymerase III beta sliding clamp central" evidence="12">
    <location>
        <begin position="129"/>
        <end position="243"/>
    </location>
</feature>
<dbReference type="GO" id="GO:0003887">
    <property type="term" value="F:DNA-directed DNA polymerase activity"/>
    <property type="evidence" value="ECO:0007669"/>
    <property type="project" value="UniProtKB-UniRule"/>
</dbReference>
<dbReference type="Pfam" id="PF02768">
    <property type="entry name" value="DNA_pol3_beta_3"/>
    <property type="match status" value="1"/>
</dbReference>
<feature type="domain" description="DNA polymerase III beta sliding clamp N-terminal" evidence="11">
    <location>
        <begin position="1"/>
        <end position="118"/>
    </location>
</feature>
<sequence length="366" mass="40975">MQLSFLREELLKPLSCVVGVVERRQTLPILAYILLRHKDGRTTLTGTDLEIEITAEAKASAKTAGEMTIPARKLLDICRALPEGSTVSILKEGEKVLVKAGKSRFTLLTLPPTDFPSIQAIQWDQTVKIAQRDLKDLFEQTHFCMAQQDVRYYLNGLLIELSGHTMRVVATDGHRMAISETTLHSTVKPERQAIVPRKGVHEITRLLADIDDPVTVHLGANHFCVQTDTLTFISKLIDGRYPDYNKVIPQAQATLMRLDRETFKEALSRAAILSSEKYRGVRLSVADKTIRITAHNPEQEEAQEEITADYSGQPVEIGFNVGYLIDAVSALKTKDIVFTLIDANSSSLLYPTEGKYPQYIIMPMRL</sequence>
<dbReference type="GO" id="GO:0005737">
    <property type="term" value="C:cytoplasm"/>
    <property type="evidence" value="ECO:0007669"/>
    <property type="project" value="UniProtKB-SubCell"/>
</dbReference>
<dbReference type="PANTHER" id="PTHR30478">
    <property type="entry name" value="DNA POLYMERASE III SUBUNIT BETA"/>
    <property type="match status" value="1"/>
</dbReference>
<reference evidence="14 15" key="1">
    <citation type="journal article" date="2016" name="Nat. Commun.">
        <title>Thousands of microbial genomes shed light on interconnected biogeochemical processes in an aquifer system.</title>
        <authorList>
            <person name="Anantharaman K."/>
            <person name="Brown C.T."/>
            <person name="Hug L.A."/>
            <person name="Sharon I."/>
            <person name="Castelle C.J."/>
            <person name="Probst A.J."/>
            <person name="Thomas B.C."/>
            <person name="Singh A."/>
            <person name="Wilkins M.J."/>
            <person name="Karaoz U."/>
            <person name="Brodie E.L."/>
            <person name="Williams K.H."/>
            <person name="Hubbard S.S."/>
            <person name="Banfield J.F."/>
        </authorList>
    </citation>
    <scope>NUCLEOTIDE SEQUENCE [LARGE SCALE GENOMIC DNA]</scope>
</reference>
<keyword evidence="8 10" id="KW-0239">DNA-directed DNA polymerase</keyword>
<dbReference type="InterPro" id="IPR001001">
    <property type="entry name" value="DNA_polIII_beta"/>
</dbReference>
<dbReference type="Pfam" id="PF02767">
    <property type="entry name" value="DNA_pol3_beta_2"/>
    <property type="match status" value="1"/>
</dbReference>
<evidence type="ECO:0000259" key="11">
    <source>
        <dbReference type="Pfam" id="PF00712"/>
    </source>
</evidence>
<dbReference type="AlphaFoldDB" id="A0A1F6TUB8"/>
<evidence type="ECO:0000256" key="3">
    <source>
        <dbReference type="ARBA" id="ARBA00021035"/>
    </source>
</evidence>
<comment type="similarity">
    <text evidence="2 10">Belongs to the beta sliding clamp family.</text>
</comment>
<name>A0A1F6TUB8_9PROT</name>
<dbReference type="NCBIfam" id="TIGR00663">
    <property type="entry name" value="dnan"/>
    <property type="match status" value="1"/>
</dbReference>
<evidence type="ECO:0000256" key="5">
    <source>
        <dbReference type="ARBA" id="ARBA00022679"/>
    </source>
</evidence>
<evidence type="ECO:0000256" key="9">
    <source>
        <dbReference type="ARBA" id="ARBA00023125"/>
    </source>
</evidence>
<dbReference type="Proteomes" id="UP000178885">
    <property type="component" value="Unassembled WGS sequence"/>
</dbReference>
<keyword evidence="9" id="KW-0238">DNA-binding</keyword>
<evidence type="ECO:0000256" key="10">
    <source>
        <dbReference type="PIRNR" id="PIRNR000804"/>
    </source>
</evidence>
<accession>A0A1F6TUB8</accession>
<evidence type="ECO:0000256" key="7">
    <source>
        <dbReference type="ARBA" id="ARBA00022705"/>
    </source>
</evidence>
<dbReference type="PIRSF" id="PIRSF000804">
    <property type="entry name" value="DNA_pol_III_b"/>
    <property type="match status" value="1"/>
</dbReference>
<dbReference type="GO" id="GO:0008408">
    <property type="term" value="F:3'-5' exonuclease activity"/>
    <property type="evidence" value="ECO:0007669"/>
    <property type="project" value="InterPro"/>
</dbReference>
<comment type="caution">
    <text evidence="14">The sequence shown here is derived from an EMBL/GenBank/DDBJ whole genome shotgun (WGS) entry which is preliminary data.</text>
</comment>
<evidence type="ECO:0000259" key="12">
    <source>
        <dbReference type="Pfam" id="PF02767"/>
    </source>
</evidence>
<dbReference type="CDD" id="cd00140">
    <property type="entry name" value="beta_clamp"/>
    <property type="match status" value="1"/>
</dbReference>
<evidence type="ECO:0000256" key="2">
    <source>
        <dbReference type="ARBA" id="ARBA00010752"/>
    </source>
</evidence>
<dbReference type="InterPro" id="IPR022635">
    <property type="entry name" value="DNA_polIII_beta_C"/>
</dbReference>
<dbReference type="GO" id="GO:0003677">
    <property type="term" value="F:DNA binding"/>
    <property type="evidence" value="ECO:0007669"/>
    <property type="project" value="UniProtKB-UniRule"/>
</dbReference>
<dbReference type="GO" id="GO:0006271">
    <property type="term" value="P:DNA strand elongation involved in DNA replication"/>
    <property type="evidence" value="ECO:0007669"/>
    <property type="project" value="TreeGrafter"/>
</dbReference>
<keyword evidence="4 10" id="KW-0963">Cytoplasm</keyword>
<evidence type="ECO:0000313" key="15">
    <source>
        <dbReference type="Proteomes" id="UP000178885"/>
    </source>
</evidence>
<dbReference type="Gene3D" id="3.70.10.10">
    <property type="match status" value="1"/>
</dbReference>
<dbReference type="PANTHER" id="PTHR30478:SF0">
    <property type="entry name" value="BETA SLIDING CLAMP"/>
    <property type="match status" value="1"/>
</dbReference>
<dbReference type="GO" id="GO:0009360">
    <property type="term" value="C:DNA polymerase III complex"/>
    <property type="evidence" value="ECO:0007669"/>
    <property type="project" value="InterPro"/>
</dbReference>
<evidence type="ECO:0000256" key="8">
    <source>
        <dbReference type="ARBA" id="ARBA00022932"/>
    </source>
</evidence>
<evidence type="ECO:0000256" key="6">
    <source>
        <dbReference type="ARBA" id="ARBA00022695"/>
    </source>
</evidence>
<dbReference type="SMART" id="SM00480">
    <property type="entry name" value="POL3Bc"/>
    <property type="match status" value="1"/>
</dbReference>
<gene>
    <name evidence="14" type="ORF">A2151_07300</name>
</gene>
<evidence type="ECO:0000313" key="14">
    <source>
        <dbReference type="EMBL" id="OGI48685.1"/>
    </source>
</evidence>
<dbReference type="InterPro" id="IPR046938">
    <property type="entry name" value="DNA_clamp_sf"/>
</dbReference>
<keyword evidence="5 10" id="KW-0808">Transferase</keyword>
<dbReference type="InterPro" id="IPR022637">
    <property type="entry name" value="DNA_polIII_beta_cen"/>
</dbReference>
<dbReference type="InterPro" id="IPR022634">
    <property type="entry name" value="DNA_polIII_beta_N"/>
</dbReference>
<dbReference type="STRING" id="1817760.A2151_07300"/>
<dbReference type="Gene3D" id="3.10.150.10">
    <property type="entry name" value="DNA Polymerase III, subunit A, domain 2"/>
    <property type="match status" value="1"/>
</dbReference>